<dbReference type="Pfam" id="PF04525">
    <property type="entry name" value="LOR"/>
    <property type="match status" value="1"/>
</dbReference>
<comment type="caution">
    <text evidence="2">The sequence shown here is derived from an EMBL/GenBank/DDBJ whole genome shotgun (WGS) entry which is preliminary data.</text>
</comment>
<dbReference type="InterPro" id="IPR007612">
    <property type="entry name" value="LOR"/>
</dbReference>
<dbReference type="Proteomes" id="UP000322245">
    <property type="component" value="Unassembled WGS sequence"/>
</dbReference>
<sequence>MSAVKTKMTGTFKNALGSQQHTLSLEGDWKGKNFVVKLESGLEVACIRRSWIKHWGNHYKLTVAAGVDLALLSALTICLVASITEDEQDAVGGVANPVNLA</sequence>
<evidence type="ECO:0000256" key="1">
    <source>
        <dbReference type="ARBA" id="ARBA00005437"/>
    </source>
</evidence>
<organism evidence="2 3">
    <name type="scientific">Cryptococcus floricola</name>
    <dbReference type="NCBI Taxonomy" id="2591691"/>
    <lineage>
        <taxon>Eukaryota</taxon>
        <taxon>Fungi</taxon>
        <taxon>Dikarya</taxon>
        <taxon>Basidiomycota</taxon>
        <taxon>Agaricomycotina</taxon>
        <taxon>Tremellomycetes</taxon>
        <taxon>Tremellales</taxon>
        <taxon>Cryptococcaceae</taxon>
        <taxon>Cryptococcus</taxon>
    </lineage>
</organism>
<evidence type="ECO:0008006" key="4">
    <source>
        <dbReference type="Google" id="ProtNLM"/>
    </source>
</evidence>
<accession>A0A5D3ALK8</accession>
<dbReference type="Gene3D" id="2.40.160.200">
    <property type="entry name" value="LURP1-related"/>
    <property type="match status" value="1"/>
</dbReference>
<dbReference type="InterPro" id="IPR025659">
    <property type="entry name" value="Tubby-like_C"/>
</dbReference>
<comment type="similarity">
    <text evidence="1">Belongs to the LOR family.</text>
</comment>
<proteinExistence type="inferred from homology"/>
<dbReference type="SUPFAM" id="SSF54518">
    <property type="entry name" value="Tubby C-terminal domain-like"/>
    <property type="match status" value="1"/>
</dbReference>
<gene>
    <name evidence="2" type="ORF">B9479_006982</name>
</gene>
<dbReference type="InterPro" id="IPR038595">
    <property type="entry name" value="LOR_sf"/>
</dbReference>
<evidence type="ECO:0000313" key="3">
    <source>
        <dbReference type="Proteomes" id="UP000322245"/>
    </source>
</evidence>
<protein>
    <recommendedName>
        <fullName evidence="4">Tubby C-terminal domain-containing protein</fullName>
    </recommendedName>
</protein>
<reference evidence="2 3" key="1">
    <citation type="submission" date="2017-05" db="EMBL/GenBank/DDBJ databases">
        <title>The Genome Sequence of Tsuchiyaea wingfieldii DSM 27421.</title>
        <authorList>
            <person name="Cuomo C."/>
            <person name="Passer A."/>
            <person name="Billmyre B."/>
            <person name="Heitman J."/>
        </authorList>
    </citation>
    <scope>NUCLEOTIDE SEQUENCE [LARGE SCALE GENOMIC DNA]</scope>
    <source>
        <strain evidence="2 3">DSM 27421</strain>
    </source>
</reference>
<keyword evidence="3" id="KW-1185">Reference proteome</keyword>
<dbReference type="EMBL" id="NIDF01000136">
    <property type="protein sequence ID" value="TYJ52407.1"/>
    <property type="molecule type" value="Genomic_DNA"/>
</dbReference>
<evidence type="ECO:0000313" key="2">
    <source>
        <dbReference type="EMBL" id="TYJ52407.1"/>
    </source>
</evidence>
<dbReference type="AlphaFoldDB" id="A0A5D3ALK8"/>
<name>A0A5D3ALK8_9TREE</name>